<gene>
    <name evidence="3" type="primary">SPC72</name>
    <name evidence="3" type="ORF">FIM1_2295</name>
</gene>
<feature type="compositionally biased region" description="Polar residues" evidence="2">
    <location>
        <begin position="301"/>
        <end position="322"/>
    </location>
</feature>
<proteinExistence type="predicted"/>
<feature type="coiled-coil region" evidence="1">
    <location>
        <begin position="180"/>
        <end position="221"/>
    </location>
</feature>
<evidence type="ECO:0000256" key="1">
    <source>
        <dbReference type="SAM" id="Coils"/>
    </source>
</evidence>
<feature type="region of interest" description="Disordered" evidence="2">
    <location>
        <begin position="297"/>
        <end position="322"/>
    </location>
</feature>
<accession>A0ABX6ETE9</accession>
<dbReference type="EMBL" id="CP015056">
    <property type="protein sequence ID" value="QGN15603.1"/>
    <property type="molecule type" value="Genomic_DNA"/>
</dbReference>
<name>A0ABX6ETE9_KLUMA</name>
<reference evidence="3 4" key="2">
    <citation type="submission" date="2019-11" db="EMBL/GenBank/DDBJ databases">
        <authorList>
            <person name="Lu H."/>
        </authorList>
    </citation>
    <scope>NUCLEOTIDE SEQUENCE [LARGE SCALE GENOMIC DNA]</scope>
    <source>
        <strain evidence="3 4">FIM1</strain>
    </source>
</reference>
<sequence length="729" mass="84006">MSDSDSVATGTTLRSSAVMENDLSEGIQKLNIALDSLDGNSGRSKGVHTAGVSLDDYYDDAETENTTSETDTGLSGMDIFQYIDSDTRWSKDDAILARTGQQRKKTHISGSLKLPVLGDSSSIGTEIETLKRQVVQYRIKIKALTEIVKQINLRSNDDTPLIKYISAVDGANNNVPTAVNSETATKMASLQAENKKLTDNLEEKNKKLIKLKEELVRNKTDYETMLEEVNDYLQHNENISENVNEILRFLLENIDLTAEERDNLVKATSFESNFIDIKIKALSVNVDKIVSELKSLKEKTSTTPNDEPSESRSLSMTNNSNLDTTEMLDSRIESIIETMHEKYHSFLQSIQHKLDKNTFLENALKEKMQQQKIILESISHMEPELPPNNNQKSLELQRSGSDFFSSIDDLSKRASMDLSKSYQDHVDALNNMLQSYKQEIEDKDKELKELRSQLRYSYQNTTELDLVNKIKEQSLTLEENSARWHRQVLDYDEKIATLQKEKHALSEECNRVRKELQEFQEQSSKEVADLRKKLNVAMRKSSYYLDDNQALQEQLEELGNEYHALHEDNIRLRELVGKSTEMGHQSNQLLIMKSNLLDHLKAIFDSFERVLQKDSVEQAFTKIQHLEQLDSSKYFKKTIVKLDSVFFFLERAVNSIVTEHVELLLKEKDWPDNEYDESTNKQNKLKIEELRKKWIGERERRKLESEAATNRINMLQLENEKLREQLGIH</sequence>
<organism evidence="3 4">
    <name type="scientific">Kluyveromyces marxianus</name>
    <name type="common">Yeast</name>
    <name type="synonym">Candida kefyr</name>
    <dbReference type="NCBI Taxonomy" id="4911"/>
    <lineage>
        <taxon>Eukaryota</taxon>
        <taxon>Fungi</taxon>
        <taxon>Dikarya</taxon>
        <taxon>Ascomycota</taxon>
        <taxon>Saccharomycotina</taxon>
        <taxon>Saccharomycetes</taxon>
        <taxon>Saccharomycetales</taxon>
        <taxon>Saccharomycetaceae</taxon>
        <taxon>Kluyveromyces</taxon>
    </lineage>
</organism>
<dbReference type="Proteomes" id="UP000422736">
    <property type="component" value="Chromosome 3"/>
</dbReference>
<evidence type="ECO:0000313" key="3">
    <source>
        <dbReference type="EMBL" id="QGN15603.1"/>
    </source>
</evidence>
<reference evidence="3 4" key="1">
    <citation type="submission" date="2016-03" db="EMBL/GenBank/DDBJ databases">
        <title>How can Kluyveromyces marxianus grow so fast - potential evolutionary course in Saccharomyces Complex revealed by comparative genomics.</title>
        <authorList>
            <person name="Mo W."/>
            <person name="Lu W."/>
            <person name="Yang X."/>
            <person name="Qi J."/>
            <person name="Lv H."/>
        </authorList>
    </citation>
    <scope>NUCLEOTIDE SEQUENCE [LARGE SCALE GENOMIC DNA]</scope>
    <source>
        <strain evidence="3 4">FIM1</strain>
    </source>
</reference>
<keyword evidence="1" id="KW-0175">Coiled coil</keyword>
<evidence type="ECO:0000313" key="4">
    <source>
        <dbReference type="Proteomes" id="UP000422736"/>
    </source>
</evidence>
<feature type="coiled-coil region" evidence="1">
    <location>
        <begin position="419"/>
        <end position="453"/>
    </location>
</feature>
<feature type="coiled-coil region" evidence="1">
    <location>
        <begin position="488"/>
        <end position="575"/>
    </location>
</feature>
<evidence type="ECO:0000256" key="2">
    <source>
        <dbReference type="SAM" id="MobiDB-lite"/>
    </source>
</evidence>
<keyword evidence="4" id="KW-1185">Reference proteome</keyword>
<protein>
    <submittedName>
        <fullName evidence="3">Spindle pole component SPC72</fullName>
    </submittedName>
</protein>